<accession>A0A0E0MK27</accession>
<dbReference type="EnsemblPlants" id="OPUNC12G04080.1">
    <property type="protein sequence ID" value="OPUNC12G04080.1"/>
    <property type="gene ID" value="OPUNC12G04080"/>
</dbReference>
<evidence type="ECO:0000313" key="3">
    <source>
        <dbReference type="Proteomes" id="UP000026962"/>
    </source>
</evidence>
<feature type="compositionally biased region" description="Low complexity" evidence="1">
    <location>
        <begin position="69"/>
        <end position="83"/>
    </location>
</feature>
<protein>
    <submittedName>
        <fullName evidence="2">Uncharacterized protein</fullName>
    </submittedName>
</protein>
<keyword evidence="3" id="KW-1185">Reference proteome</keyword>
<dbReference type="Proteomes" id="UP000026962">
    <property type="component" value="Chromosome 12"/>
</dbReference>
<dbReference type="Gramene" id="OPUNC12G04080.1">
    <property type="protein sequence ID" value="OPUNC12G04080.1"/>
    <property type="gene ID" value="OPUNC12G04080"/>
</dbReference>
<feature type="compositionally biased region" description="Basic residues" evidence="1">
    <location>
        <begin position="17"/>
        <end position="26"/>
    </location>
</feature>
<evidence type="ECO:0000313" key="2">
    <source>
        <dbReference type="EnsemblPlants" id="OPUNC12G04080.1"/>
    </source>
</evidence>
<name>A0A0E0MK27_ORYPU</name>
<proteinExistence type="predicted"/>
<reference evidence="2" key="1">
    <citation type="submission" date="2015-04" db="UniProtKB">
        <authorList>
            <consortium name="EnsemblPlants"/>
        </authorList>
    </citation>
    <scope>IDENTIFICATION</scope>
</reference>
<evidence type="ECO:0000256" key="1">
    <source>
        <dbReference type="SAM" id="MobiDB-lite"/>
    </source>
</evidence>
<organism evidence="2">
    <name type="scientific">Oryza punctata</name>
    <name type="common">Red rice</name>
    <dbReference type="NCBI Taxonomy" id="4537"/>
    <lineage>
        <taxon>Eukaryota</taxon>
        <taxon>Viridiplantae</taxon>
        <taxon>Streptophyta</taxon>
        <taxon>Embryophyta</taxon>
        <taxon>Tracheophyta</taxon>
        <taxon>Spermatophyta</taxon>
        <taxon>Magnoliopsida</taxon>
        <taxon>Liliopsida</taxon>
        <taxon>Poales</taxon>
        <taxon>Poaceae</taxon>
        <taxon>BOP clade</taxon>
        <taxon>Oryzoideae</taxon>
        <taxon>Oryzeae</taxon>
        <taxon>Oryzinae</taxon>
        <taxon>Oryza</taxon>
    </lineage>
</organism>
<reference evidence="2" key="2">
    <citation type="submission" date="2018-05" db="EMBL/GenBank/DDBJ databases">
        <title>OpunRS2 (Oryza punctata Reference Sequence Version 2).</title>
        <authorList>
            <person name="Zhang J."/>
            <person name="Kudrna D."/>
            <person name="Lee S."/>
            <person name="Talag J."/>
            <person name="Welchert J."/>
            <person name="Wing R.A."/>
        </authorList>
    </citation>
    <scope>NUCLEOTIDE SEQUENCE [LARGE SCALE GENOMIC DNA]</scope>
</reference>
<dbReference type="AlphaFoldDB" id="A0A0E0MK27"/>
<feature type="region of interest" description="Disordered" evidence="1">
    <location>
        <begin position="1"/>
        <end position="102"/>
    </location>
</feature>
<sequence>MVPQSVSHFRYPPWNPHRNRTGQHSHRQAEGDRGRRGSRRLRPRSPPLSFFGRQRASPAPPLARMWTTPSLAAAASSPSSAADARPRPPPPPRIEATPSSARIEGGSLPSRCCLLFFFVRRRVFMAASARIWVAPSPSIAHVVGGVFPAVAYSGILASEPHPSLRGG</sequence>
<dbReference type="HOGENOM" id="CLU_1597142_0_0_1"/>